<feature type="transmembrane region" description="Helical" evidence="4">
    <location>
        <begin position="374"/>
        <end position="393"/>
    </location>
</feature>
<reference evidence="7" key="1">
    <citation type="submission" date="2018-09" db="EMBL/GenBank/DDBJ databases">
        <authorList>
            <person name="Zhu H."/>
        </authorList>
    </citation>
    <scope>NUCLEOTIDE SEQUENCE [LARGE SCALE GENOMIC DNA]</scope>
    <source>
        <strain evidence="7">K1S02-23</strain>
    </source>
</reference>
<dbReference type="PROSITE" id="PS50850">
    <property type="entry name" value="MFS"/>
    <property type="match status" value="1"/>
</dbReference>
<feature type="transmembrane region" description="Helical" evidence="4">
    <location>
        <begin position="312"/>
        <end position="333"/>
    </location>
</feature>
<name>A0A3A3GMF2_9BURK</name>
<feature type="transmembrane region" description="Helical" evidence="4">
    <location>
        <begin position="252"/>
        <end position="275"/>
    </location>
</feature>
<evidence type="ECO:0000256" key="1">
    <source>
        <dbReference type="ARBA" id="ARBA00022692"/>
    </source>
</evidence>
<feature type="transmembrane region" description="Helical" evidence="4">
    <location>
        <begin position="109"/>
        <end position="127"/>
    </location>
</feature>
<feature type="transmembrane region" description="Helical" evidence="4">
    <location>
        <begin position="37"/>
        <end position="58"/>
    </location>
</feature>
<evidence type="ECO:0000256" key="4">
    <source>
        <dbReference type="SAM" id="Phobius"/>
    </source>
</evidence>
<evidence type="ECO:0000313" key="7">
    <source>
        <dbReference type="Proteomes" id="UP000266327"/>
    </source>
</evidence>
<dbReference type="Gene3D" id="1.20.1250.20">
    <property type="entry name" value="MFS general substrate transporter like domains"/>
    <property type="match status" value="1"/>
</dbReference>
<keyword evidence="7" id="KW-1185">Reference proteome</keyword>
<comment type="caution">
    <text evidence="6">The sequence shown here is derived from an EMBL/GenBank/DDBJ whole genome shotgun (WGS) entry which is preliminary data.</text>
</comment>
<evidence type="ECO:0000256" key="2">
    <source>
        <dbReference type="ARBA" id="ARBA00022989"/>
    </source>
</evidence>
<protein>
    <submittedName>
        <fullName evidence="6">MFS transporter</fullName>
    </submittedName>
</protein>
<proteinExistence type="predicted"/>
<dbReference type="AlphaFoldDB" id="A0A3A3GMF2"/>
<keyword evidence="2 4" id="KW-1133">Transmembrane helix</keyword>
<dbReference type="GO" id="GO:0022857">
    <property type="term" value="F:transmembrane transporter activity"/>
    <property type="evidence" value="ECO:0007669"/>
    <property type="project" value="InterPro"/>
</dbReference>
<evidence type="ECO:0000313" key="6">
    <source>
        <dbReference type="EMBL" id="RJG03476.1"/>
    </source>
</evidence>
<dbReference type="Pfam" id="PF07690">
    <property type="entry name" value="MFS_1"/>
    <property type="match status" value="1"/>
</dbReference>
<dbReference type="InterPro" id="IPR020846">
    <property type="entry name" value="MFS_dom"/>
</dbReference>
<feature type="transmembrane region" description="Helical" evidence="4">
    <location>
        <begin position="287"/>
        <end position="305"/>
    </location>
</feature>
<dbReference type="PANTHER" id="PTHR11360">
    <property type="entry name" value="MONOCARBOXYLATE TRANSPORTER"/>
    <property type="match status" value="1"/>
</dbReference>
<feature type="transmembrane region" description="Helical" evidence="4">
    <location>
        <begin position="133"/>
        <end position="154"/>
    </location>
</feature>
<dbReference type="InterPro" id="IPR011701">
    <property type="entry name" value="MFS"/>
</dbReference>
<feature type="transmembrane region" description="Helical" evidence="4">
    <location>
        <begin position="78"/>
        <end position="97"/>
    </location>
</feature>
<dbReference type="InterPro" id="IPR036259">
    <property type="entry name" value="MFS_trans_sf"/>
</dbReference>
<evidence type="ECO:0000259" key="5">
    <source>
        <dbReference type="PROSITE" id="PS50850"/>
    </source>
</evidence>
<keyword evidence="3 4" id="KW-0472">Membrane</keyword>
<dbReference type="SUPFAM" id="SSF103473">
    <property type="entry name" value="MFS general substrate transporter"/>
    <property type="match status" value="1"/>
</dbReference>
<dbReference type="OrthoDB" id="3573349at2"/>
<feature type="domain" description="Major facilitator superfamily (MFS) profile" evidence="5">
    <location>
        <begin position="43"/>
        <end position="432"/>
    </location>
</feature>
<dbReference type="Proteomes" id="UP000266327">
    <property type="component" value="Unassembled WGS sequence"/>
</dbReference>
<sequence>MSYKNKMQQTVPAMPASADATIHIINKPLESKNEFRIGYLLMLSVTIGAALGISGFPVHALPFFIGPLTETFGWTRTAVAGGSACVTAAIFFCGPIIGRLADKYGARRVIIPSICMFTFAMLLMTQIGSSVWMFYACYLLIGVSGSGTTYVCYSRVLNTWFDKHRGLALGIMTAGPGLVVSIGPMFIPDLIVEHGWRAAWAVLGGLTFIPLLLVLPFVREKQDTVKHKGGSTEKQSALKGLTFAEARRTRQFWLLIIASFTLAAATVGVYLHFISLLGDMGMTKLEGARYVSVIGIAIIISRFGSGFLLDRIFAPFVGAVICTVPALGFLAFSMHGVDVALLVAISIGMAIGAEVDFLAFASSRYFGMKSYSQIYGWMFGLMALAGAVGPIWFGKVHELTGGAPTGLAIASALCLCAGACILSLGRYPRSFE</sequence>
<dbReference type="InterPro" id="IPR050327">
    <property type="entry name" value="Proton-linked_MCT"/>
</dbReference>
<gene>
    <name evidence="6" type="ORF">D3878_19305</name>
</gene>
<feature type="transmembrane region" description="Helical" evidence="4">
    <location>
        <begin position="166"/>
        <end position="187"/>
    </location>
</feature>
<evidence type="ECO:0000256" key="3">
    <source>
        <dbReference type="ARBA" id="ARBA00023136"/>
    </source>
</evidence>
<organism evidence="6 7">
    <name type="scientific">Noviherbaspirillum sedimenti</name>
    <dbReference type="NCBI Taxonomy" id="2320865"/>
    <lineage>
        <taxon>Bacteria</taxon>
        <taxon>Pseudomonadati</taxon>
        <taxon>Pseudomonadota</taxon>
        <taxon>Betaproteobacteria</taxon>
        <taxon>Burkholderiales</taxon>
        <taxon>Oxalobacteraceae</taxon>
        <taxon>Noviherbaspirillum</taxon>
    </lineage>
</organism>
<keyword evidence="1 4" id="KW-0812">Transmembrane</keyword>
<dbReference type="EMBL" id="QYUQ01000002">
    <property type="protein sequence ID" value="RJG03476.1"/>
    <property type="molecule type" value="Genomic_DNA"/>
</dbReference>
<feature type="transmembrane region" description="Helical" evidence="4">
    <location>
        <begin position="199"/>
        <end position="218"/>
    </location>
</feature>
<feature type="transmembrane region" description="Helical" evidence="4">
    <location>
        <begin position="405"/>
        <end position="425"/>
    </location>
</feature>
<accession>A0A3A3GMF2</accession>
<feature type="transmembrane region" description="Helical" evidence="4">
    <location>
        <begin position="339"/>
        <end position="362"/>
    </location>
</feature>
<dbReference type="RefSeq" id="WP_119786969.1">
    <property type="nucleotide sequence ID" value="NZ_QYUQ01000002.1"/>
</dbReference>
<dbReference type="PANTHER" id="PTHR11360:SF308">
    <property type="entry name" value="BLL3089 PROTEIN"/>
    <property type="match status" value="1"/>
</dbReference>
<dbReference type="CDD" id="cd17355">
    <property type="entry name" value="MFS_YcxA_like"/>
    <property type="match status" value="1"/>
</dbReference>